<evidence type="ECO:0000313" key="1">
    <source>
        <dbReference type="EMBL" id="KRY34823.1"/>
    </source>
</evidence>
<name>A0A0V1BCY8_TRISP</name>
<keyword evidence="2" id="KW-1185">Reference proteome</keyword>
<gene>
    <name evidence="1" type="ORF">T01_12242</name>
</gene>
<sequence>MIRAHQESLAIKVWPELTQAPYQAEHFFLSRAILTFCLGQRAKCKRHNSFRFPFPLAQHCPKTVSSDVHIDSELAIEFRVGEDGRRCQVVLQRVEGGLTGFSPVPLSPLMKLQLKLPICEGAELITAAMTEVGQVLCRARRLA</sequence>
<accession>A0A0V1BCY8</accession>
<proteinExistence type="predicted"/>
<organism evidence="1 2">
    <name type="scientific">Trichinella spiralis</name>
    <name type="common">Trichina worm</name>
    <dbReference type="NCBI Taxonomy" id="6334"/>
    <lineage>
        <taxon>Eukaryota</taxon>
        <taxon>Metazoa</taxon>
        <taxon>Ecdysozoa</taxon>
        <taxon>Nematoda</taxon>
        <taxon>Enoplea</taxon>
        <taxon>Dorylaimia</taxon>
        <taxon>Trichinellida</taxon>
        <taxon>Trichinellidae</taxon>
        <taxon>Trichinella</taxon>
    </lineage>
</organism>
<dbReference type="Proteomes" id="UP000054776">
    <property type="component" value="Unassembled WGS sequence"/>
</dbReference>
<comment type="caution">
    <text evidence="1">The sequence shown here is derived from an EMBL/GenBank/DDBJ whole genome shotgun (WGS) entry which is preliminary data.</text>
</comment>
<dbReference type="InParanoid" id="A0A0V1BCY8"/>
<evidence type="ECO:0000313" key="2">
    <source>
        <dbReference type="Proteomes" id="UP000054776"/>
    </source>
</evidence>
<reference evidence="1 2" key="1">
    <citation type="submission" date="2015-01" db="EMBL/GenBank/DDBJ databases">
        <title>Evolution of Trichinella species and genotypes.</title>
        <authorList>
            <person name="Korhonen P.K."/>
            <person name="Edoardo P."/>
            <person name="Giuseppe L.R."/>
            <person name="Gasser R.B."/>
        </authorList>
    </citation>
    <scope>NUCLEOTIDE SEQUENCE [LARGE SCALE GENOMIC DNA]</scope>
    <source>
        <strain evidence="1">ISS3</strain>
    </source>
</reference>
<dbReference type="EMBL" id="JYDH01000061">
    <property type="protein sequence ID" value="KRY34823.1"/>
    <property type="molecule type" value="Genomic_DNA"/>
</dbReference>
<protein>
    <submittedName>
        <fullName evidence="1">Uncharacterized protein</fullName>
    </submittedName>
</protein>
<dbReference type="AlphaFoldDB" id="A0A0V1BCY8"/>